<dbReference type="InterPro" id="IPR000192">
    <property type="entry name" value="Aminotrans_V_dom"/>
</dbReference>
<dbReference type="PANTHER" id="PTHR43586">
    <property type="entry name" value="CYSTEINE DESULFURASE"/>
    <property type="match status" value="1"/>
</dbReference>
<keyword evidence="1" id="KW-0663">Pyridoxal phosphate</keyword>
<proteinExistence type="predicted"/>
<dbReference type="InterPro" id="IPR015421">
    <property type="entry name" value="PyrdxlP-dep_Trfase_major"/>
</dbReference>
<dbReference type="SUPFAM" id="SSF53383">
    <property type="entry name" value="PLP-dependent transferases"/>
    <property type="match status" value="1"/>
</dbReference>
<protein>
    <recommendedName>
        <fullName evidence="2">Aminotransferase class V domain-containing protein</fullName>
    </recommendedName>
</protein>
<name>A0AA35M303_9HYPO</name>
<evidence type="ECO:0000313" key="4">
    <source>
        <dbReference type="EMBL" id="CAI6089164.1"/>
    </source>
</evidence>
<dbReference type="InterPro" id="IPR015422">
    <property type="entry name" value="PyrdxlP-dep_Trfase_small"/>
</dbReference>
<evidence type="ECO:0000313" key="5">
    <source>
        <dbReference type="Proteomes" id="UP001160390"/>
    </source>
</evidence>
<dbReference type="AlphaFoldDB" id="A0AA35M303"/>
<evidence type="ECO:0000259" key="2">
    <source>
        <dbReference type="Pfam" id="PF00266"/>
    </source>
</evidence>
<reference evidence="4" key="1">
    <citation type="submission" date="2023-01" db="EMBL/GenBank/DDBJ databases">
        <authorList>
            <person name="Piombo E."/>
        </authorList>
    </citation>
    <scope>NUCLEOTIDE SEQUENCE</scope>
</reference>
<dbReference type="Gene3D" id="3.40.640.10">
    <property type="entry name" value="Type I PLP-dependent aspartate aminotransferase-like (Major domain)"/>
    <property type="match status" value="1"/>
</dbReference>
<dbReference type="InterPro" id="IPR015424">
    <property type="entry name" value="PyrdxlP-dep_Trfase"/>
</dbReference>
<dbReference type="EMBL" id="CABFNP030000939">
    <property type="protein sequence ID" value="CAI6089162.1"/>
    <property type="molecule type" value="Genomic_DNA"/>
</dbReference>
<evidence type="ECO:0000313" key="3">
    <source>
        <dbReference type="EMBL" id="CAI6089162.1"/>
    </source>
</evidence>
<feature type="domain" description="Aminotransferase class V" evidence="2">
    <location>
        <begin position="47"/>
        <end position="370"/>
    </location>
</feature>
<gene>
    <name evidence="4" type="ORF">CCHLO57077_00019453</name>
    <name evidence="3" type="ORF">CCHLO57077_00019471</name>
</gene>
<dbReference type="Pfam" id="PF00266">
    <property type="entry name" value="Aminotran_5"/>
    <property type="match status" value="1"/>
</dbReference>
<sequence length="396" mass="44165">MASIEISNVEHDGKSFAAYRKVVLLMSNPDVLYLNSAFMPPSNLLAQWLAVAEETRALVGRYINAEPSTLSFTRGTTEALGYFIRSIKFSPGDNVVILDTEHPNHVLGWLSLRPPGLEVRKVPTTAEVDRTGQLTAANAATFAPYVDERTKAIGLSSIMSHSGQWNDVKDICDTYRPQGIHILADLTQQVGFTHVDVQALDILHKGLKCPTGFGVLYVNQQVLEGLSPEHHMTTFASLAERRADFTVDVADRILLQNNARRFNHWNQNLSAVAAAKALLTFYLDIMVKPKRVESYLFSLGNALRDEYKQLRIRIIGPQSRKEHAPYLYILDINGEGWVNLMKENGVQISPYRLGIRVSFGFYNNLDDVKILAKILRQGLQSELRTQAASGTASPKL</sequence>
<dbReference type="PANTHER" id="PTHR43586:SF8">
    <property type="entry name" value="CYSTEINE DESULFURASE 1, CHLOROPLASTIC"/>
    <property type="match status" value="1"/>
</dbReference>
<evidence type="ECO:0000256" key="1">
    <source>
        <dbReference type="ARBA" id="ARBA00022898"/>
    </source>
</evidence>
<dbReference type="EMBL" id="CABFNP030000940">
    <property type="protein sequence ID" value="CAI6089164.1"/>
    <property type="molecule type" value="Genomic_DNA"/>
</dbReference>
<dbReference type="Gene3D" id="3.90.1150.10">
    <property type="entry name" value="Aspartate Aminotransferase, domain 1"/>
    <property type="match status" value="1"/>
</dbReference>
<keyword evidence="5" id="KW-1185">Reference proteome</keyword>
<dbReference type="Proteomes" id="UP001160390">
    <property type="component" value="Unassembled WGS sequence"/>
</dbReference>
<comment type="caution">
    <text evidence="4">The sequence shown here is derived from an EMBL/GenBank/DDBJ whole genome shotgun (WGS) entry which is preliminary data.</text>
</comment>
<organism evidence="4 5">
    <name type="scientific">Clonostachys chloroleuca</name>
    <dbReference type="NCBI Taxonomy" id="1926264"/>
    <lineage>
        <taxon>Eukaryota</taxon>
        <taxon>Fungi</taxon>
        <taxon>Dikarya</taxon>
        <taxon>Ascomycota</taxon>
        <taxon>Pezizomycotina</taxon>
        <taxon>Sordariomycetes</taxon>
        <taxon>Hypocreomycetidae</taxon>
        <taxon>Hypocreales</taxon>
        <taxon>Bionectriaceae</taxon>
        <taxon>Clonostachys</taxon>
    </lineage>
</organism>
<accession>A0AA35M303</accession>